<keyword evidence="2" id="KW-0597">Phosphoprotein</keyword>
<keyword evidence="11" id="KW-1185">Reference proteome</keyword>
<dbReference type="InterPro" id="IPR014043">
    <property type="entry name" value="Acyl_transferase_dom"/>
</dbReference>
<dbReference type="GO" id="GO:0008168">
    <property type="term" value="F:methyltransferase activity"/>
    <property type="evidence" value="ECO:0007669"/>
    <property type="project" value="UniProtKB-KW"/>
</dbReference>
<dbReference type="SMART" id="SM00827">
    <property type="entry name" value="PKS_AT"/>
    <property type="match status" value="1"/>
</dbReference>
<dbReference type="InterPro" id="IPR049900">
    <property type="entry name" value="PKS_mFAS_DH"/>
</dbReference>
<dbReference type="Pfam" id="PF00109">
    <property type="entry name" value="ketoacyl-synt"/>
    <property type="match status" value="1"/>
</dbReference>
<evidence type="ECO:0000256" key="4">
    <source>
        <dbReference type="ARBA" id="ARBA00022679"/>
    </source>
</evidence>
<dbReference type="GO" id="GO:0032259">
    <property type="term" value="P:methylation"/>
    <property type="evidence" value="ECO:0007669"/>
    <property type="project" value="UniProtKB-KW"/>
</dbReference>
<dbReference type="GeneID" id="34576298"/>
<dbReference type="InterPro" id="IPR014031">
    <property type="entry name" value="Ketoacyl_synth_C"/>
</dbReference>
<dbReference type="InterPro" id="IPR042104">
    <property type="entry name" value="PKS_dehydratase_sf"/>
</dbReference>
<dbReference type="CDD" id="cd00833">
    <property type="entry name" value="PKS"/>
    <property type="match status" value="1"/>
</dbReference>
<dbReference type="InterPro" id="IPR036736">
    <property type="entry name" value="ACP-like_sf"/>
</dbReference>
<dbReference type="Pfam" id="PF22621">
    <property type="entry name" value="CurL-like_PKS_C"/>
    <property type="match status" value="1"/>
</dbReference>
<dbReference type="InterPro" id="IPR049552">
    <property type="entry name" value="PKS_DH_N"/>
</dbReference>
<dbReference type="GO" id="GO:0031177">
    <property type="term" value="F:phosphopantetheine binding"/>
    <property type="evidence" value="ECO:0007669"/>
    <property type="project" value="InterPro"/>
</dbReference>
<dbReference type="Gene3D" id="3.40.366.10">
    <property type="entry name" value="Malonyl-Coenzyme A Acyl Carrier Protein, domain 2"/>
    <property type="match status" value="2"/>
</dbReference>
<dbReference type="Proteomes" id="UP000177622">
    <property type="component" value="Unassembled WGS sequence"/>
</dbReference>
<dbReference type="Gene3D" id="3.30.70.3290">
    <property type="match status" value="1"/>
</dbReference>
<proteinExistence type="predicted"/>
<dbReference type="Pfam" id="PF00550">
    <property type="entry name" value="PP-binding"/>
    <property type="match status" value="2"/>
</dbReference>
<evidence type="ECO:0000259" key="8">
    <source>
        <dbReference type="PROSITE" id="PS52004"/>
    </source>
</evidence>
<dbReference type="InterPro" id="IPR050091">
    <property type="entry name" value="PKS_NRPS_Biosynth_Enz"/>
</dbReference>
<dbReference type="InterPro" id="IPR016039">
    <property type="entry name" value="Thiolase-like"/>
</dbReference>
<dbReference type="GO" id="GO:0004315">
    <property type="term" value="F:3-oxoacyl-[acyl-carrier-protein] synthase activity"/>
    <property type="evidence" value="ECO:0007669"/>
    <property type="project" value="InterPro"/>
</dbReference>
<feature type="domain" description="PKS/mFAS DH" evidence="9">
    <location>
        <begin position="1172"/>
        <end position="1476"/>
    </location>
</feature>
<feature type="compositionally biased region" description="Polar residues" evidence="6">
    <location>
        <begin position="1479"/>
        <end position="1489"/>
    </location>
</feature>
<dbReference type="InterPro" id="IPR029058">
    <property type="entry name" value="AB_hydrolase_fold"/>
</dbReference>
<dbReference type="SMART" id="SM00823">
    <property type="entry name" value="PKS_PP"/>
    <property type="match status" value="1"/>
</dbReference>
<feature type="domain" description="Carrier" evidence="7">
    <location>
        <begin position="1628"/>
        <end position="1702"/>
    </location>
</feature>
<evidence type="ECO:0000256" key="5">
    <source>
        <dbReference type="PROSITE-ProRule" id="PRU01363"/>
    </source>
</evidence>
<comment type="caution">
    <text evidence="10">The sequence shown here is derived from an EMBL/GenBank/DDBJ whole genome shotgun (WGS) entry which is preliminary data.</text>
</comment>
<dbReference type="PROSITE" id="PS00012">
    <property type="entry name" value="PHOSPHOPANTETHEINE"/>
    <property type="match status" value="1"/>
</dbReference>
<feature type="region of interest" description="Disordered" evidence="6">
    <location>
        <begin position="1587"/>
        <end position="1624"/>
    </location>
</feature>
<dbReference type="Pfam" id="PF16073">
    <property type="entry name" value="SAT"/>
    <property type="match status" value="1"/>
</dbReference>
<dbReference type="PANTHER" id="PTHR43775:SF37">
    <property type="entry name" value="SI:DKEY-61P9.11"/>
    <property type="match status" value="1"/>
</dbReference>
<sequence length="1977" mass="216659">MLERLKQAIPTGFCSGMLPTMVLACSHTVEEYIRLSGEAVRLAYWIGYRAAELSQQISREDWQPQPWALSVSGMDKETIGRDVQSFNRTVPELSQIRVASRFGKTSFSLVGPGHALEAFRSQHVSTSSTAEPVHVYALYHGGDKGMDALKKVLEDVKRRDISFPPSTAMKRPIWSCQGASLVDAAILASTSPLEYTLRLIMVDTADLYSTWLSAVNHITSSDKDWEIVTVGPGSNALLASVCRDVSRPTRTGWVDIPGAIQGTNISQVDGFAIVGMSVNFPLGAGKDAFWKLIEDGLNAVQEIPGTRFQVHDYKSEKPNCRPPREMKASHGNFLSDPFQFDHEYFGISPREAKSMDPQQKLLLQGAVHAMDDAGYVPNGAPSFNPETMGCYIGVATDDYVQNLSRHIDVYYSTGTLRAFLSGKISYTYGWSGPSIVIDTACSSSLVSVVMACRALAQGDCTTALAGGVNAITSPDMYLGLSRAHFLSPTGQCKPFDVSADGYCRAEGCGLFVIKRLSDAVRESDRIYGVIKQAEINQSGNSSSITHPHGFTQKQLFQRLLSRGKIDAKSISVIEAHGTGTQAGDAVETSSIVSTFGGSLSPVYLTSVKGNIGHAEAASGTAGLAKLLMMLKYAKIPPQVGFNTLNPKLQALAAHNIRIPTTVCQWNRIGPNLPRRALLNNFGAAGSNAALIIEEYRITSRRKDQNCSHRAAYNLILSARNAHALHELIDRYSELLRGNEIAIQNICYTATARRQKHRHVLSIIGETIADLADQLQRHRTLDRPLVNYGEKRPIVFVFSGQGSFYSGMGQQLMLTAPAFKDKVQECDCVLQRNGIVDVIPSKVLDGSFSPASATDWVLWSQVACFVLEYALASLWISWNIQPDVVIGHSLGEYAAMVISGALSLQDALLLVMRRAQLMASMCQVGESTMLACNTSALSIEHLIADSELAQLTVACDNSVTDSVVSGPVDQIDQLARLIKEKGIRCKRLDVPLGFHSSALDTMLPELEARCEGLCFSTPRIPLGSCFHGRLIEEGDLKPSYPVQQTREKVRFAELIDSLFQRDEIRTATFIEVGPSPITLPMVRTRFTGQGAIFLPSIAKGQDPWISLSHALQQLSLRSDSIQWRSVFDGTDALIVDLPDYPFQTHSLCVPFKEPDFKERVSLAAQTRTPPSFHLLQDVASSDFEKGMSTFSTSLDALSKYIEGHSVDGFPLCPASVYHEMVLEAMHYEAGSAQDQVALVSDITFGHPLVYSPERKSSTVLLTLEKTVAQSQSNGGRFNFVSATASNCDSETVLCSGQTAWMSSSDAKSYLARKAAYAKRQTKLLQRNQSQTNILHRNVIYNTIFPRVVAYSEPYQSIKELNVSEADLDGYGTFEVPASTLIGGIVSPVFMDTMLHAAGFVANSQAKPTDAFICSKIESTVVLYTTINPHDTFHIYCSLLECGDGERIGEAIATTLDGTAVASIEGMHFKRLNLRSFASHLSRQTDQSSTGDTRRPAVPRTKASTKATRPSVRSVLDPMTTVVSLISRLCEQPRESIIPAKRLADLGIDSLMQIELSHSLKGQFRHLDTDGLMTLETVQEIQNYIVDMCGDPSGVSEESSKSSSDNGDYTSPITASRSPTPYTEVPATPNDVTDLLMQLVAETCGFNLSDVRQDMALESLGMDSLMAIEFQEGLQKEFGKALAQKMLSPALTISELAVKLAAEISSPSTEGSADLIEKAASKTRSPEPVEEHFIVHLQTGPDNHPPLILFHDGSGLIEKYKNLPRLGCNVFGVRNPEFTARPHWARDLKDMASRYAASIPSVVKAEQVVLGGWSFGGVLAHEVAQQIDKMGYTTVAVILIDSPCPLNHKPLPREVVDYILGPKPLPHSTLNTISVQFQSHAQFLADYRMEQSIPPARKYVMLHSEQVLDTTRLCGVSYPWLESRQDRALALRQWEALLCRSLAVYEVPGNHFEPFDDKYVRIVSEKLQVAYEKVTRSCV</sequence>
<feature type="region of interest" description="N-terminal hotdog fold" evidence="5">
    <location>
        <begin position="1172"/>
        <end position="1304"/>
    </location>
</feature>
<dbReference type="Gene3D" id="3.10.129.110">
    <property type="entry name" value="Polyketide synthase dehydratase"/>
    <property type="match status" value="1"/>
</dbReference>
<dbReference type="InterPro" id="IPR020841">
    <property type="entry name" value="PKS_Beta-ketoAc_synthase_dom"/>
</dbReference>
<evidence type="ECO:0000256" key="6">
    <source>
        <dbReference type="SAM" id="MobiDB-lite"/>
    </source>
</evidence>
<dbReference type="SUPFAM" id="SSF47336">
    <property type="entry name" value="ACP-like"/>
    <property type="match status" value="2"/>
</dbReference>
<dbReference type="InterPro" id="IPR049551">
    <property type="entry name" value="PKS_DH_C"/>
</dbReference>
<dbReference type="PROSITE" id="PS51257">
    <property type="entry name" value="PROKAR_LIPOPROTEIN"/>
    <property type="match status" value="1"/>
</dbReference>
<dbReference type="InterPro" id="IPR014030">
    <property type="entry name" value="Ketoacyl_synth_N"/>
</dbReference>
<dbReference type="SMART" id="SM00825">
    <property type="entry name" value="PKS_KS"/>
    <property type="match status" value="1"/>
</dbReference>
<feature type="active site" description="Proton acceptor; for dehydratase activity" evidence="5">
    <location>
        <position position="1203"/>
    </location>
</feature>
<dbReference type="PROSITE" id="PS52004">
    <property type="entry name" value="KS3_2"/>
    <property type="match status" value="1"/>
</dbReference>
<dbReference type="InterPro" id="IPR018201">
    <property type="entry name" value="Ketoacyl_synth_AS"/>
</dbReference>
<keyword evidence="1" id="KW-0596">Phosphopantetheine</keyword>
<dbReference type="PROSITE" id="PS00606">
    <property type="entry name" value="KS3_1"/>
    <property type="match status" value="1"/>
</dbReference>
<dbReference type="InterPro" id="IPR016035">
    <property type="entry name" value="Acyl_Trfase/lysoPLipase"/>
</dbReference>
<dbReference type="GO" id="GO:0006633">
    <property type="term" value="P:fatty acid biosynthetic process"/>
    <property type="evidence" value="ECO:0007669"/>
    <property type="project" value="InterPro"/>
</dbReference>
<dbReference type="OrthoDB" id="329835at2759"/>
<reference evidence="10 11" key="1">
    <citation type="journal article" date="2016" name="Sci. Rep.">
        <title>Penicillium arizonense, a new, genome sequenced fungal species, reveals a high chemical diversity in secreted metabolites.</title>
        <authorList>
            <person name="Grijseels S."/>
            <person name="Nielsen J.C."/>
            <person name="Randelovic M."/>
            <person name="Nielsen J."/>
            <person name="Nielsen K.F."/>
            <person name="Workman M."/>
            <person name="Frisvad J.C."/>
        </authorList>
    </citation>
    <scope>NUCLEOTIDE SEQUENCE [LARGE SCALE GENOMIC DNA]</scope>
    <source>
        <strain evidence="10 11">CBS 141311</strain>
    </source>
</reference>
<feature type="region of interest" description="C-terminal hotdog fold" evidence="5">
    <location>
        <begin position="1330"/>
        <end position="1476"/>
    </location>
</feature>
<accession>A0A1F5LJ94</accession>
<dbReference type="InterPro" id="IPR030918">
    <property type="entry name" value="PT_fungal_PKS"/>
</dbReference>
<dbReference type="InterPro" id="IPR032088">
    <property type="entry name" value="SAT"/>
</dbReference>
<organism evidence="10 11">
    <name type="scientific">Penicillium arizonense</name>
    <dbReference type="NCBI Taxonomy" id="1835702"/>
    <lineage>
        <taxon>Eukaryota</taxon>
        <taxon>Fungi</taxon>
        <taxon>Dikarya</taxon>
        <taxon>Ascomycota</taxon>
        <taxon>Pezizomycotina</taxon>
        <taxon>Eurotiomycetes</taxon>
        <taxon>Eurotiomycetidae</taxon>
        <taxon>Eurotiales</taxon>
        <taxon>Aspergillaceae</taxon>
        <taxon>Penicillium</taxon>
    </lineage>
</organism>
<keyword evidence="3" id="KW-0489">Methyltransferase</keyword>
<dbReference type="Pfam" id="PF00698">
    <property type="entry name" value="Acyl_transf_1"/>
    <property type="match status" value="1"/>
</dbReference>
<feature type="domain" description="Ketosynthase family 3 (KS3)" evidence="8">
    <location>
        <begin position="268"/>
        <end position="694"/>
    </location>
</feature>
<feature type="active site" description="Proton donor; for dehydratase activity" evidence="5">
    <location>
        <position position="1390"/>
    </location>
</feature>
<name>A0A1F5LJ94_PENAI</name>
<dbReference type="SUPFAM" id="SSF53901">
    <property type="entry name" value="Thiolase-like"/>
    <property type="match status" value="1"/>
</dbReference>
<dbReference type="STRING" id="1835702.A0A1F5LJ94"/>
<dbReference type="SUPFAM" id="SSF53474">
    <property type="entry name" value="alpha/beta-Hydrolases"/>
    <property type="match status" value="1"/>
</dbReference>
<dbReference type="Pfam" id="PF02801">
    <property type="entry name" value="Ketoacyl-synt_C"/>
    <property type="match status" value="1"/>
</dbReference>
<dbReference type="Pfam" id="PF14765">
    <property type="entry name" value="PS-DH"/>
    <property type="match status" value="1"/>
</dbReference>
<evidence type="ECO:0000259" key="9">
    <source>
        <dbReference type="PROSITE" id="PS52019"/>
    </source>
</evidence>
<feature type="region of interest" description="Disordered" evidence="6">
    <location>
        <begin position="1479"/>
        <end position="1509"/>
    </location>
</feature>
<feature type="compositionally biased region" description="Polar residues" evidence="6">
    <location>
        <begin position="1603"/>
        <end position="1619"/>
    </location>
</feature>
<dbReference type="Gene3D" id="3.40.50.1820">
    <property type="entry name" value="alpha/beta hydrolase"/>
    <property type="match status" value="1"/>
</dbReference>
<dbReference type="EMBL" id="LXJU01000008">
    <property type="protein sequence ID" value="OGE53090.1"/>
    <property type="molecule type" value="Genomic_DNA"/>
</dbReference>
<dbReference type="Pfam" id="PF21089">
    <property type="entry name" value="PKS_DH_N"/>
    <property type="match status" value="1"/>
</dbReference>
<dbReference type="PANTHER" id="PTHR43775">
    <property type="entry name" value="FATTY ACID SYNTHASE"/>
    <property type="match status" value="1"/>
</dbReference>
<dbReference type="InterPro" id="IPR009081">
    <property type="entry name" value="PP-bd_ACP"/>
</dbReference>
<dbReference type="Pfam" id="PF00975">
    <property type="entry name" value="Thioesterase"/>
    <property type="match status" value="1"/>
</dbReference>
<dbReference type="Gene3D" id="1.10.1200.10">
    <property type="entry name" value="ACP-like"/>
    <property type="match status" value="2"/>
</dbReference>
<dbReference type="NCBIfam" id="TIGR04532">
    <property type="entry name" value="PT_fungal_PKS"/>
    <property type="match status" value="1"/>
</dbReference>
<dbReference type="InterPro" id="IPR020806">
    <property type="entry name" value="PKS_PP-bd"/>
</dbReference>
<dbReference type="SUPFAM" id="SSF55048">
    <property type="entry name" value="Probable ACP-binding domain of malonyl-CoA ACP transacylase"/>
    <property type="match status" value="1"/>
</dbReference>
<protein>
    <submittedName>
        <fullName evidence="10">Uncharacterized protein</fullName>
    </submittedName>
</protein>
<dbReference type="GO" id="GO:0030639">
    <property type="term" value="P:polyketide biosynthetic process"/>
    <property type="evidence" value="ECO:0007669"/>
    <property type="project" value="UniProtKB-ARBA"/>
</dbReference>
<evidence type="ECO:0000259" key="7">
    <source>
        <dbReference type="PROSITE" id="PS50075"/>
    </source>
</evidence>
<dbReference type="RefSeq" id="XP_022488529.1">
    <property type="nucleotide sequence ID" value="XM_022631564.1"/>
</dbReference>
<dbReference type="InterPro" id="IPR001227">
    <property type="entry name" value="Ac_transferase_dom_sf"/>
</dbReference>
<dbReference type="SUPFAM" id="SSF52151">
    <property type="entry name" value="FabD/lysophospholipase-like"/>
    <property type="match status" value="1"/>
</dbReference>
<dbReference type="GO" id="GO:0004312">
    <property type="term" value="F:fatty acid synthase activity"/>
    <property type="evidence" value="ECO:0007669"/>
    <property type="project" value="TreeGrafter"/>
</dbReference>
<dbReference type="PROSITE" id="PS50075">
    <property type="entry name" value="CARRIER"/>
    <property type="match status" value="1"/>
</dbReference>
<dbReference type="Gene3D" id="3.40.47.10">
    <property type="match status" value="1"/>
</dbReference>
<dbReference type="InterPro" id="IPR001031">
    <property type="entry name" value="Thioesterase"/>
</dbReference>
<dbReference type="InterPro" id="IPR016036">
    <property type="entry name" value="Malonyl_transacylase_ACP-bd"/>
</dbReference>
<keyword evidence="4" id="KW-0808">Transferase</keyword>
<dbReference type="InterPro" id="IPR006162">
    <property type="entry name" value="Ppantetheine_attach_site"/>
</dbReference>
<evidence type="ECO:0000313" key="10">
    <source>
        <dbReference type="EMBL" id="OGE53090.1"/>
    </source>
</evidence>
<evidence type="ECO:0000256" key="1">
    <source>
        <dbReference type="ARBA" id="ARBA00022450"/>
    </source>
</evidence>
<evidence type="ECO:0000256" key="2">
    <source>
        <dbReference type="ARBA" id="ARBA00022553"/>
    </source>
</evidence>
<dbReference type="GO" id="GO:0017000">
    <property type="term" value="P:antibiotic biosynthetic process"/>
    <property type="evidence" value="ECO:0007669"/>
    <property type="project" value="UniProtKB-ARBA"/>
</dbReference>
<evidence type="ECO:0000313" key="11">
    <source>
        <dbReference type="Proteomes" id="UP000177622"/>
    </source>
</evidence>
<gene>
    <name evidence="10" type="ORF">PENARI_c008G08895</name>
</gene>
<dbReference type="PROSITE" id="PS52019">
    <property type="entry name" value="PKS_MFAS_DH"/>
    <property type="match status" value="1"/>
</dbReference>
<evidence type="ECO:0000256" key="3">
    <source>
        <dbReference type="ARBA" id="ARBA00022603"/>
    </source>
</evidence>